<gene>
    <name evidence="1" type="ORF">C0Z20_28130</name>
    <name evidence="2" type="ORF">C9I57_28210</name>
</gene>
<reference evidence="2 4" key="2">
    <citation type="submission" date="2018-03" db="EMBL/GenBank/DDBJ databases">
        <title>Whole genome analyses suggest that Burkholderia sensu lato contains two further novel genera in the rhizoxinica-symbiotica group Mycetohabitans gen. nov., and Trinickia gen. nov.: implications for the evolution of diazotrophy and nodulation in the Burkholderiaceae.</title>
        <authorList>
            <person name="Estrada De Los Santos P."/>
            <person name="Palmer M."/>
            <person name="Chavez-Ramirez B."/>
            <person name="Steenkamp E.T."/>
            <person name="Hirsch A.M."/>
            <person name="Manyaka P."/>
            <person name="Maluk M."/>
            <person name="Lafos M."/>
            <person name="Crook M."/>
            <person name="Gross E."/>
            <person name="Simon M.F."/>
            <person name="Bueno Dos Reis Junior F."/>
            <person name="Poole P.S."/>
            <person name="Venter S.N."/>
            <person name="James E.K."/>
        </authorList>
    </citation>
    <scope>NUCLEOTIDE SEQUENCE [LARGE SCALE GENOMIC DNA]</scope>
    <source>
        <strain evidence="2 4">JPY-366</strain>
    </source>
</reference>
<sequence length="190" mass="21429">MTIAVKRWPIKRLGVLRRQVLPDSVSNVTSRWNEHPALIIWRIRTMKKTIFVFTLTLGASCYASAETVESCPNVETIHRQGSIYTAATSGAEGSWWGVAENDDDGDDIRRFSSAIFYPAQDSESRALVNCSYKLGNGDYADLRFITGPPRPALGVQEGIWLRKHDPDGHSYYECNELSPLSCIFYVIRRP</sequence>
<evidence type="ECO:0000313" key="4">
    <source>
        <dbReference type="Proteomes" id="UP000240638"/>
    </source>
</evidence>
<dbReference type="RefSeq" id="WP_102607272.1">
    <property type="nucleotide sequence ID" value="NZ_PNYC01000026.1"/>
</dbReference>
<dbReference type="Pfam" id="PF12582">
    <property type="entry name" value="DUF3757"/>
    <property type="match status" value="1"/>
</dbReference>
<proteinExistence type="predicted"/>
<evidence type="ECO:0000313" key="3">
    <source>
        <dbReference type="Proteomes" id="UP000235777"/>
    </source>
</evidence>
<organism evidence="1 3">
    <name type="scientific">Trinickia symbiotica</name>
    <dbReference type="NCBI Taxonomy" id="863227"/>
    <lineage>
        <taxon>Bacteria</taxon>
        <taxon>Pseudomonadati</taxon>
        <taxon>Pseudomonadota</taxon>
        <taxon>Betaproteobacteria</taxon>
        <taxon>Burkholderiales</taxon>
        <taxon>Burkholderiaceae</taxon>
        <taxon>Trinickia</taxon>
    </lineage>
</organism>
<name>A0A2N7WPA5_9BURK</name>
<comment type="caution">
    <text evidence="1">The sequence shown here is derived from an EMBL/GenBank/DDBJ whole genome shotgun (WGS) entry which is preliminary data.</text>
</comment>
<evidence type="ECO:0000313" key="2">
    <source>
        <dbReference type="EMBL" id="PTB17394.1"/>
    </source>
</evidence>
<protein>
    <submittedName>
        <fullName evidence="2">DUF3757 domain-containing protein</fullName>
    </submittedName>
</protein>
<keyword evidence="3" id="KW-1185">Reference proteome</keyword>
<dbReference type="EMBL" id="PYUC01000019">
    <property type="protein sequence ID" value="PTB17394.1"/>
    <property type="molecule type" value="Genomic_DNA"/>
</dbReference>
<dbReference type="EMBL" id="PNYC01000026">
    <property type="protein sequence ID" value="PMS31239.1"/>
    <property type="molecule type" value="Genomic_DNA"/>
</dbReference>
<evidence type="ECO:0000313" key="1">
    <source>
        <dbReference type="EMBL" id="PMS31239.1"/>
    </source>
</evidence>
<accession>A0A2N7WPA5</accession>
<dbReference type="InterPro" id="IPR022231">
    <property type="entry name" value="DUF3757"/>
</dbReference>
<dbReference type="AlphaFoldDB" id="A0A2N7WPA5"/>
<dbReference type="Proteomes" id="UP000240638">
    <property type="component" value="Unassembled WGS sequence"/>
</dbReference>
<reference evidence="1 3" key="1">
    <citation type="submission" date="2018-01" db="EMBL/GenBank/DDBJ databases">
        <title>Whole genome analyses suggest that Burkholderia sensu lato contains two further novel genera in the rhizoxinica-symbiotica group Mycetohabitans gen. nov., and Trinickia gen. nov.: implications for the evolution of diazotrophy and nodulation in the Burkholderiaceae.</title>
        <authorList>
            <person name="Estrada-de los Santos P."/>
            <person name="Palmer M."/>
            <person name="Chavez-Ramirez B."/>
            <person name="Beukes C."/>
            <person name="Steenkamp E.T."/>
            <person name="Hirsch A.M."/>
            <person name="Manyaka P."/>
            <person name="Maluk M."/>
            <person name="Lafos M."/>
            <person name="Crook M."/>
            <person name="Gross E."/>
            <person name="Simon M.F."/>
            <person name="Bueno dos Reis Junior F."/>
            <person name="Poole P.S."/>
            <person name="Venter S.N."/>
            <person name="James E.K."/>
        </authorList>
    </citation>
    <scope>NUCLEOTIDE SEQUENCE [LARGE SCALE GENOMIC DNA]</scope>
    <source>
        <strain evidence="1 3">JPY 581</strain>
    </source>
</reference>
<dbReference type="Proteomes" id="UP000235777">
    <property type="component" value="Unassembled WGS sequence"/>
</dbReference>